<evidence type="ECO:0000256" key="1">
    <source>
        <dbReference type="ARBA" id="ARBA00001711"/>
    </source>
</evidence>
<dbReference type="GO" id="GO:0042744">
    <property type="term" value="P:hydrogen peroxide catabolic process"/>
    <property type="evidence" value="ECO:0007669"/>
    <property type="project" value="TreeGrafter"/>
</dbReference>
<dbReference type="SUPFAM" id="SSF52833">
    <property type="entry name" value="Thioredoxin-like"/>
    <property type="match status" value="1"/>
</dbReference>
<evidence type="ECO:0000259" key="10">
    <source>
        <dbReference type="Pfam" id="PF08534"/>
    </source>
</evidence>
<dbReference type="EC" id="1.11.1.25" evidence="3"/>
<evidence type="ECO:0000313" key="11">
    <source>
        <dbReference type="EMBL" id="KAK6939472.1"/>
    </source>
</evidence>
<evidence type="ECO:0000256" key="6">
    <source>
        <dbReference type="ARBA" id="ARBA00023002"/>
    </source>
</evidence>
<name>A0AAN8W0Z3_9MAGN</name>
<evidence type="ECO:0000256" key="7">
    <source>
        <dbReference type="ARBA" id="ARBA00031688"/>
    </source>
</evidence>
<organism evidence="11 12">
    <name type="scientific">Dillenia turbinata</name>
    <dbReference type="NCBI Taxonomy" id="194707"/>
    <lineage>
        <taxon>Eukaryota</taxon>
        <taxon>Viridiplantae</taxon>
        <taxon>Streptophyta</taxon>
        <taxon>Embryophyta</taxon>
        <taxon>Tracheophyta</taxon>
        <taxon>Spermatophyta</taxon>
        <taxon>Magnoliopsida</taxon>
        <taxon>eudicotyledons</taxon>
        <taxon>Gunneridae</taxon>
        <taxon>Pentapetalae</taxon>
        <taxon>Dilleniales</taxon>
        <taxon>Dilleniaceae</taxon>
        <taxon>Dillenia</taxon>
    </lineage>
</organism>
<dbReference type="GO" id="GO:0034599">
    <property type="term" value="P:cellular response to oxidative stress"/>
    <property type="evidence" value="ECO:0007669"/>
    <property type="project" value="InterPro"/>
</dbReference>
<comment type="caution">
    <text evidence="11">The sequence shown here is derived from an EMBL/GenBank/DDBJ whole genome shotgun (WGS) entry which is preliminary data.</text>
</comment>
<keyword evidence="6" id="KW-0560">Oxidoreductase</keyword>
<reference evidence="11 12" key="1">
    <citation type="submission" date="2023-12" db="EMBL/GenBank/DDBJ databases">
        <title>A high-quality genome assembly for Dillenia turbinata (Dilleniales).</title>
        <authorList>
            <person name="Chanderbali A."/>
        </authorList>
    </citation>
    <scope>NUCLEOTIDE SEQUENCE [LARGE SCALE GENOMIC DNA]</scope>
    <source>
        <strain evidence="11">LSX21</strain>
        <tissue evidence="11">Leaf</tissue>
    </source>
</reference>
<dbReference type="PANTHER" id="PTHR10430">
    <property type="entry name" value="PEROXIREDOXIN"/>
    <property type="match status" value="1"/>
</dbReference>
<evidence type="ECO:0000256" key="5">
    <source>
        <dbReference type="ARBA" id="ARBA00022862"/>
    </source>
</evidence>
<dbReference type="GO" id="GO:0005737">
    <property type="term" value="C:cytoplasm"/>
    <property type="evidence" value="ECO:0007669"/>
    <property type="project" value="TreeGrafter"/>
</dbReference>
<evidence type="ECO:0000256" key="4">
    <source>
        <dbReference type="ARBA" id="ARBA00022559"/>
    </source>
</evidence>
<feature type="domain" description="Redoxin" evidence="10">
    <location>
        <begin position="102"/>
        <end position="238"/>
    </location>
</feature>
<dbReference type="Gene3D" id="3.40.30.10">
    <property type="entry name" value="Glutaredoxin"/>
    <property type="match status" value="1"/>
</dbReference>
<dbReference type="GO" id="GO:0008379">
    <property type="term" value="F:thioredoxin peroxidase activity"/>
    <property type="evidence" value="ECO:0007669"/>
    <property type="project" value="InterPro"/>
</dbReference>
<evidence type="ECO:0000256" key="3">
    <source>
        <dbReference type="ARBA" id="ARBA00013016"/>
    </source>
</evidence>
<dbReference type="InterPro" id="IPR036249">
    <property type="entry name" value="Thioredoxin-like_sf"/>
</dbReference>
<dbReference type="InterPro" id="IPR037944">
    <property type="entry name" value="PRX5-like"/>
</dbReference>
<accession>A0AAN8W0Z3</accession>
<comment type="catalytic activity">
    <reaction evidence="1">
        <text>[glutaredoxin]-dithiol + a hydroperoxide = [glutaredoxin]-disulfide + an alcohol + H2O</text>
        <dbReference type="Rhea" id="RHEA:62624"/>
        <dbReference type="Rhea" id="RHEA-COMP:10729"/>
        <dbReference type="Rhea" id="RHEA-COMP:10730"/>
        <dbReference type="ChEBI" id="CHEBI:15377"/>
        <dbReference type="ChEBI" id="CHEBI:29950"/>
        <dbReference type="ChEBI" id="CHEBI:30879"/>
        <dbReference type="ChEBI" id="CHEBI:35924"/>
        <dbReference type="ChEBI" id="CHEBI:50058"/>
        <dbReference type="EC" id="1.11.1.25"/>
    </reaction>
</comment>
<evidence type="ECO:0000256" key="2">
    <source>
        <dbReference type="ARBA" id="ARBA00010505"/>
    </source>
</evidence>
<dbReference type="Proteomes" id="UP001370490">
    <property type="component" value="Unassembled WGS sequence"/>
</dbReference>
<sequence length="240" mass="25291">MPTSVNNIAATFASIPIMSSSLAAQQPSPPLSSNHTSFTLSLPSPKSISTSWNPHVTGLHRSHNKTSSLLNLYGPPGPPPSSQSISSGHQTVNHRASTLVPVGEKLPSITLSYLDKTDKVQVVSINKLCKGKKVAIVGVNAAFSPGCGRFVKRIETEKSRGMDLIACVAVNDVFVVKAWGQNLAVSEKVMMLSDLNGEMCRAIGAFIEVGGANYLGLGVRSKRFCLSATNGVVTSVSVDD</sequence>
<protein>
    <recommendedName>
        <fullName evidence="3">glutaredoxin-dependent peroxiredoxin</fullName>
        <ecNumber evidence="3">1.11.1.25</ecNumber>
    </recommendedName>
    <alternativeName>
        <fullName evidence="7">Glutaredoxin-dependent peroxiredoxin</fullName>
    </alternativeName>
</protein>
<keyword evidence="5" id="KW-0049">Antioxidant</keyword>
<evidence type="ECO:0000256" key="8">
    <source>
        <dbReference type="PIRSR" id="PIRSR637944-1"/>
    </source>
</evidence>
<gene>
    <name evidence="11" type="ORF">RJ641_029003</name>
</gene>
<dbReference type="InterPro" id="IPR013740">
    <property type="entry name" value="Redoxin"/>
</dbReference>
<evidence type="ECO:0000256" key="9">
    <source>
        <dbReference type="SAM" id="MobiDB-lite"/>
    </source>
</evidence>
<dbReference type="Pfam" id="PF08534">
    <property type="entry name" value="Redoxin"/>
    <property type="match status" value="1"/>
</dbReference>
<dbReference type="AlphaFoldDB" id="A0AAN8W0Z3"/>
<keyword evidence="12" id="KW-1185">Reference proteome</keyword>
<feature type="region of interest" description="Disordered" evidence="9">
    <location>
        <begin position="58"/>
        <end position="89"/>
    </location>
</feature>
<keyword evidence="4" id="KW-0575">Peroxidase</keyword>
<dbReference type="GO" id="GO:0045454">
    <property type="term" value="P:cell redox homeostasis"/>
    <property type="evidence" value="ECO:0007669"/>
    <property type="project" value="TreeGrafter"/>
</dbReference>
<comment type="similarity">
    <text evidence="2">Belongs to the peroxiredoxin family. Prx5 subfamily.</text>
</comment>
<evidence type="ECO:0000313" key="12">
    <source>
        <dbReference type="Proteomes" id="UP001370490"/>
    </source>
</evidence>
<proteinExistence type="inferred from homology"/>
<dbReference type="EMBL" id="JBAMMX010000005">
    <property type="protein sequence ID" value="KAK6939472.1"/>
    <property type="molecule type" value="Genomic_DNA"/>
</dbReference>
<dbReference type="PANTHER" id="PTHR10430:SF35">
    <property type="entry name" value="GLUTAREDOXIN-DEPENDENT PEROXIREDOXIN"/>
    <property type="match status" value="1"/>
</dbReference>
<feature type="active site" description="Cysteine sulfenic acid (-SOH) intermediate" evidence="8">
    <location>
        <position position="147"/>
    </location>
</feature>